<keyword evidence="1" id="KW-0812">Transmembrane</keyword>
<evidence type="ECO:0000313" key="2">
    <source>
        <dbReference type="EMBL" id="VEB45331.1"/>
    </source>
</evidence>
<keyword evidence="1" id="KW-1133">Transmembrane helix</keyword>
<dbReference type="Proteomes" id="UP000275777">
    <property type="component" value="Chromosome"/>
</dbReference>
<feature type="transmembrane region" description="Helical" evidence="1">
    <location>
        <begin position="168"/>
        <end position="189"/>
    </location>
</feature>
<accession>A0A3S4IJV7</accession>
<sequence length="241" mass="26924">MLWISLSRLAQALIGLLSLKIITHWLPVEQFAKLGLITAFTGFFGLFLINPVGQYINRHTHEWYHTGSLISQLRKFNLYITILAFLGFLTGIIWGYTTSATSSSYSYIFMLGLGIGASIWIGTWNNTLIPLLNMLGLRIKSINLAFLTVALGLALSILFVGIKQDALFWLYGQLLGLSICSIIAHRVLLKICDTSHALTLRFIEPNVIKAYCIPIAITAGLLWSLTSGYRFIVDSVWDHTI</sequence>
<name>A0A3S4IJV7_CHRVL</name>
<organism evidence="2 3">
    <name type="scientific">Chromobacterium violaceum</name>
    <dbReference type="NCBI Taxonomy" id="536"/>
    <lineage>
        <taxon>Bacteria</taxon>
        <taxon>Pseudomonadati</taxon>
        <taxon>Pseudomonadota</taxon>
        <taxon>Betaproteobacteria</taxon>
        <taxon>Neisseriales</taxon>
        <taxon>Chromobacteriaceae</taxon>
        <taxon>Chromobacterium</taxon>
    </lineage>
</organism>
<evidence type="ECO:0000313" key="3">
    <source>
        <dbReference type="Proteomes" id="UP000275777"/>
    </source>
</evidence>
<feature type="transmembrane region" description="Helical" evidence="1">
    <location>
        <begin position="76"/>
        <end position="96"/>
    </location>
</feature>
<feature type="transmembrane region" description="Helical" evidence="1">
    <location>
        <begin position="108"/>
        <end position="132"/>
    </location>
</feature>
<protein>
    <recommendedName>
        <fullName evidence="4">Polysaccharide biosynthesis protein</fullName>
    </recommendedName>
</protein>
<keyword evidence="1" id="KW-0472">Membrane</keyword>
<gene>
    <name evidence="2" type="ORF">NCTC9695_05842</name>
</gene>
<feature type="transmembrane region" description="Helical" evidence="1">
    <location>
        <begin position="144"/>
        <end position="162"/>
    </location>
</feature>
<dbReference type="AlphaFoldDB" id="A0A3S4IJV7"/>
<evidence type="ECO:0008006" key="4">
    <source>
        <dbReference type="Google" id="ProtNLM"/>
    </source>
</evidence>
<proteinExistence type="predicted"/>
<evidence type="ECO:0000256" key="1">
    <source>
        <dbReference type="SAM" id="Phobius"/>
    </source>
</evidence>
<feature type="transmembrane region" description="Helical" evidence="1">
    <location>
        <begin position="210"/>
        <end position="232"/>
    </location>
</feature>
<dbReference type="EMBL" id="LR134182">
    <property type="protein sequence ID" value="VEB45331.1"/>
    <property type="molecule type" value="Genomic_DNA"/>
</dbReference>
<feature type="transmembrane region" description="Helical" evidence="1">
    <location>
        <begin position="34"/>
        <end position="56"/>
    </location>
</feature>
<reference evidence="2 3" key="1">
    <citation type="submission" date="2018-12" db="EMBL/GenBank/DDBJ databases">
        <authorList>
            <consortium name="Pathogen Informatics"/>
        </authorList>
    </citation>
    <scope>NUCLEOTIDE SEQUENCE [LARGE SCALE GENOMIC DNA]</scope>
    <source>
        <strain evidence="2 3">NCTC9695</strain>
    </source>
</reference>